<reference evidence="2" key="1">
    <citation type="submission" date="2021-01" db="EMBL/GenBank/DDBJ databases">
        <authorList>
            <person name="Corre E."/>
            <person name="Pelletier E."/>
            <person name="Niang G."/>
            <person name="Scheremetjew M."/>
            <person name="Finn R."/>
            <person name="Kale V."/>
            <person name="Holt S."/>
            <person name="Cochrane G."/>
            <person name="Meng A."/>
            <person name="Brown T."/>
            <person name="Cohen L."/>
        </authorList>
    </citation>
    <scope>NUCLEOTIDE SEQUENCE</scope>
    <source>
        <strain evidence="2">CCMP2877</strain>
    </source>
</reference>
<feature type="compositionally biased region" description="Basic residues" evidence="1">
    <location>
        <begin position="641"/>
        <end position="653"/>
    </location>
</feature>
<feature type="compositionally biased region" description="Basic and acidic residues" evidence="1">
    <location>
        <begin position="1"/>
        <end position="10"/>
    </location>
</feature>
<sequence>MATSVAERKPLRPVASPLRSVASSEKLQELQSSYDVWLDGILDKKSKRRIRKVERRKAKALGRRLDALNYSETRKKLEATEMVHPSKPRFGQPLLSSTGAGLEGRTRKSKGKKKRDRRRLRPILGDASSYRRVRYSAPEYLPNMSYFGSATELPDGVSIPVTFVLDLANRTCTFLHHGGSGNNSSRVRIQRWQVGSVPQRELGQVAALIRSHAAHRRINATDGVSHPIAVLKGSRVEAAANDIATIDQTEQVVELLSELAAGATPRLLSNMQPQCDVSSKLVSPFEAVAARHPPFESLRGYRAIAIQEYIPCRRDAGKGRQQRAGGSGLQTGWVARAEWQRHSTARRVSVNHSSLPPLNYHWGTAPSSPEGPGKDDNPSGDCPCVWIINNGDYVKSTAKRSWRGPKRIASSLAASIAPKPTMLVADCVVDAEERWWVLQIKAVSFKQEDLDMADDRSDATKSYASLRTRKKSSASISLGGEAHGEREHVMTQNPLFRIGAADIADKIRKYGIGALPPRIAAGTDGASMEQPNEECVGYMCHYHPTEEEELAYTGNTSDALYEIPYKAIIVGKYAAMVKHRSKENPGGAAVHEPLTENWLARLPQRERARMYDMAKVCKNCHCAYTRLLREGARRSEEMTRRRIAKKRSRRKQKESKAEEASPHSATADAKDAVDAKNAADAKNAVGRKETLHVPAGDAKRGEKALHAKVDKAGVSESESPKASPERPAAPRTHEEEIGDLLSVIDGVEINWGAFASFDSHPVAADVDADPHAPLKVSKARPGAASEAFRAFHNEIDLEVASMEGSVAHVGDRFDEEMAHIGIPKISMFTMTDVPQSYSPDL</sequence>
<feature type="region of interest" description="Disordered" evidence="1">
    <location>
        <begin position="1"/>
        <end position="23"/>
    </location>
</feature>
<feature type="compositionally biased region" description="Basic and acidic residues" evidence="1">
    <location>
        <begin position="668"/>
        <end position="679"/>
    </location>
</feature>
<evidence type="ECO:0000313" key="2">
    <source>
        <dbReference type="EMBL" id="CAD9251875.1"/>
    </source>
</evidence>
<evidence type="ECO:0000256" key="1">
    <source>
        <dbReference type="SAM" id="MobiDB-lite"/>
    </source>
</evidence>
<name>A0A7S1XQ27_9STRA</name>
<proteinExistence type="predicted"/>
<protein>
    <submittedName>
        <fullName evidence="2">Uncharacterized protein</fullName>
    </submittedName>
</protein>
<organism evidence="2">
    <name type="scientific">Phaeomonas parva</name>
    <dbReference type="NCBI Taxonomy" id="124430"/>
    <lineage>
        <taxon>Eukaryota</taxon>
        <taxon>Sar</taxon>
        <taxon>Stramenopiles</taxon>
        <taxon>Ochrophyta</taxon>
        <taxon>Pinguiophyceae</taxon>
        <taxon>Pinguiochrysidales</taxon>
        <taxon>Pinguiochrysidaceae</taxon>
        <taxon>Phaeomonas</taxon>
    </lineage>
</organism>
<gene>
    <name evidence="2" type="ORF">PPAR1163_LOCUS10238</name>
</gene>
<feature type="compositionally biased region" description="Basic residues" evidence="1">
    <location>
        <begin position="107"/>
        <end position="121"/>
    </location>
</feature>
<accession>A0A7S1XQ27</accession>
<feature type="region of interest" description="Disordered" evidence="1">
    <location>
        <begin position="359"/>
        <end position="379"/>
    </location>
</feature>
<feature type="region of interest" description="Disordered" evidence="1">
    <location>
        <begin position="633"/>
        <end position="734"/>
    </location>
</feature>
<feature type="region of interest" description="Disordered" evidence="1">
    <location>
        <begin position="80"/>
        <end position="122"/>
    </location>
</feature>
<dbReference type="AlphaFoldDB" id="A0A7S1XQ27"/>
<dbReference type="EMBL" id="HBGJ01015962">
    <property type="protein sequence ID" value="CAD9251875.1"/>
    <property type="molecule type" value="Transcribed_RNA"/>
</dbReference>
<feature type="compositionally biased region" description="Basic and acidic residues" evidence="1">
    <location>
        <begin position="686"/>
        <end position="713"/>
    </location>
</feature>